<name>A0ABS0DKJ2_9NOCA</name>
<gene>
    <name evidence="1" type="ORF">IU449_28510</name>
</gene>
<evidence type="ECO:0000313" key="1">
    <source>
        <dbReference type="EMBL" id="MBF6358443.1"/>
    </source>
</evidence>
<organism evidence="1 2">
    <name type="scientific">Nocardia higoensis</name>
    <dbReference type="NCBI Taxonomy" id="228599"/>
    <lineage>
        <taxon>Bacteria</taxon>
        <taxon>Bacillati</taxon>
        <taxon>Actinomycetota</taxon>
        <taxon>Actinomycetes</taxon>
        <taxon>Mycobacteriales</taxon>
        <taxon>Nocardiaceae</taxon>
        <taxon>Nocardia</taxon>
    </lineage>
</organism>
<comment type="caution">
    <text evidence="1">The sequence shown here is derived from an EMBL/GenBank/DDBJ whole genome shotgun (WGS) entry which is preliminary data.</text>
</comment>
<proteinExistence type="predicted"/>
<reference evidence="1 2" key="1">
    <citation type="submission" date="2020-10" db="EMBL/GenBank/DDBJ databases">
        <title>Identification of Nocardia species via Next-generation sequencing and recognition of intraspecies genetic diversity.</title>
        <authorList>
            <person name="Li P."/>
            <person name="Li P."/>
            <person name="Lu B."/>
        </authorList>
    </citation>
    <scope>NUCLEOTIDE SEQUENCE [LARGE SCALE GENOMIC DNA]</scope>
    <source>
        <strain evidence="1 2">BJ06-0143</strain>
    </source>
</reference>
<dbReference type="Proteomes" id="UP000707731">
    <property type="component" value="Unassembled WGS sequence"/>
</dbReference>
<protein>
    <submittedName>
        <fullName evidence="1">Uncharacterized protein</fullName>
    </submittedName>
</protein>
<keyword evidence="2" id="KW-1185">Reference proteome</keyword>
<accession>A0ABS0DKJ2</accession>
<dbReference type="EMBL" id="JADLQN010000017">
    <property type="protein sequence ID" value="MBF6358443.1"/>
    <property type="molecule type" value="Genomic_DNA"/>
</dbReference>
<sequence length="121" mass="13458">MNQNTTWGGEMDDPTDDLDSLDSCECPHCYADAFRKKGSPDDFVCAGCHHRFPWAERSTRLTPYSSRLVDEIADQADIIANASITRDALIRKALRTHTRTAVIAQAAGMSVEAVEEIRARM</sequence>
<evidence type="ECO:0000313" key="2">
    <source>
        <dbReference type="Proteomes" id="UP000707731"/>
    </source>
</evidence>
<dbReference type="RefSeq" id="WP_195005277.1">
    <property type="nucleotide sequence ID" value="NZ_JADLQN010000017.1"/>
</dbReference>